<feature type="region of interest" description="Disordered" evidence="1">
    <location>
        <begin position="60"/>
        <end position="86"/>
    </location>
</feature>
<evidence type="ECO:0000313" key="3">
    <source>
        <dbReference type="Proteomes" id="UP000324800"/>
    </source>
</evidence>
<feature type="region of interest" description="Disordered" evidence="1">
    <location>
        <begin position="1"/>
        <end position="24"/>
    </location>
</feature>
<reference evidence="2 3" key="1">
    <citation type="submission" date="2019-03" db="EMBL/GenBank/DDBJ databases">
        <title>Single cell metagenomics reveals metabolic interactions within the superorganism composed of flagellate Streblomastix strix and complex community of Bacteroidetes bacteria on its surface.</title>
        <authorList>
            <person name="Treitli S.C."/>
            <person name="Kolisko M."/>
            <person name="Husnik F."/>
            <person name="Keeling P."/>
            <person name="Hampl V."/>
        </authorList>
    </citation>
    <scope>NUCLEOTIDE SEQUENCE [LARGE SCALE GENOMIC DNA]</scope>
    <source>
        <strain evidence="2">ST1C</strain>
    </source>
</reference>
<feature type="compositionally biased region" description="Polar residues" evidence="1">
    <location>
        <begin position="1"/>
        <end position="11"/>
    </location>
</feature>
<comment type="caution">
    <text evidence="2">The sequence shown here is derived from an EMBL/GenBank/DDBJ whole genome shotgun (WGS) entry which is preliminary data.</text>
</comment>
<accession>A0A5J4U567</accession>
<protein>
    <submittedName>
        <fullName evidence="2">Uncharacterized protein</fullName>
    </submittedName>
</protein>
<name>A0A5J4U567_9EUKA</name>
<organism evidence="2 3">
    <name type="scientific">Streblomastix strix</name>
    <dbReference type="NCBI Taxonomy" id="222440"/>
    <lineage>
        <taxon>Eukaryota</taxon>
        <taxon>Metamonada</taxon>
        <taxon>Preaxostyla</taxon>
        <taxon>Oxymonadida</taxon>
        <taxon>Streblomastigidae</taxon>
        <taxon>Streblomastix</taxon>
    </lineage>
</organism>
<evidence type="ECO:0000256" key="1">
    <source>
        <dbReference type="SAM" id="MobiDB-lite"/>
    </source>
</evidence>
<feature type="compositionally biased region" description="Basic and acidic residues" evidence="1">
    <location>
        <begin position="60"/>
        <end position="79"/>
    </location>
</feature>
<feature type="compositionally biased region" description="Low complexity" evidence="1">
    <location>
        <begin position="12"/>
        <end position="23"/>
    </location>
</feature>
<proteinExistence type="predicted"/>
<sequence length="86" mass="9762">MNTVRNEGSRISTENTTVTSNTSRVQQLDSEIVISITLDRRSASGFRRYVINENCKLHRRTELGTEEADRTLSHRHDQEQAGDNAS</sequence>
<dbReference type="Proteomes" id="UP000324800">
    <property type="component" value="Unassembled WGS sequence"/>
</dbReference>
<dbReference type="AlphaFoldDB" id="A0A5J4U567"/>
<evidence type="ECO:0000313" key="2">
    <source>
        <dbReference type="EMBL" id="KAA6364785.1"/>
    </source>
</evidence>
<dbReference type="EMBL" id="SNRW01021224">
    <property type="protein sequence ID" value="KAA6364785.1"/>
    <property type="molecule type" value="Genomic_DNA"/>
</dbReference>
<gene>
    <name evidence="2" type="ORF">EZS28_039688</name>
</gene>